<comment type="caution">
    <text evidence="3">The sequence shown here is derived from an EMBL/GenBank/DDBJ whole genome shotgun (WGS) entry which is preliminary data.</text>
</comment>
<dbReference type="Proteomes" id="UP001501746">
    <property type="component" value="Unassembled WGS sequence"/>
</dbReference>
<dbReference type="PROSITE" id="PS51257">
    <property type="entry name" value="PROKAR_LIPOPROTEIN"/>
    <property type="match status" value="1"/>
</dbReference>
<evidence type="ECO:0000313" key="3">
    <source>
        <dbReference type="EMBL" id="GAA1844470.1"/>
    </source>
</evidence>
<sequence>MSRLIVLVAAVSLVLSACSTTPPAAAPASPHAGQEGRAIELPPTHGVFDYQLGGPSERVETADGHLDPDVVVRDASAPPPSGAYGICYVNGFQTQPGEEDAWLERSDLLLGDGDDGFVRDPAWPDELVLDPSTESQRAGILEVLGPVIASCAAAGYDAVEIDNLDTWTRFPEIDRSGAHALAAAYVALAHEAGLAIGQKNAAEIAPFAHDELGFDFAISEECAAFDECGDYTAVYGDHLLQVEYPEALDEAGLTLAEACSLEDRAPTMILRDRDLAPAGDAGHRYERCD</sequence>
<accession>A0ABP4ZC24</accession>
<evidence type="ECO:0000256" key="1">
    <source>
        <dbReference type="SAM" id="SignalP"/>
    </source>
</evidence>
<dbReference type="EMBL" id="BAAANK010000010">
    <property type="protein sequence ID" value="GAA1844470.1"/>
    <property type="molecule type" value="Genomic_DNA"/>
</dbReference>
<evidence type="ECO:0000313" key="4">
    <source>
        <dbReference type="Proteomes" id="UP001501746"/>
    </source>
</evidence>
<reference evidence="4" key="1">
    <citation type="journal article" date="2019" name="Int. J. Syst. Evol. Microbiol.">
        <title>The Global Catalogue of Microorganisms (GCM) 10K type strain sequencing project: providing services to taxonomists for standard genome sequencing and annotation.</title>
        <authorList>
            <consortium name="The Broad Institute Genomics Platform"/>
            <consortium name="The Broad Institute Genome Sequencing Center for Infectious Disease"/>
            <person name="Wu L."/>
            <person name="Ma J."/>
        </authorList>
    </citation>
    <scope>NUCLEOTIDE SEQUENCE [LARGE SCALE GENOMIC DNA]</scope>
    <source>
        <strain evidence="4">JCM 14323</strain>
    </source>
</reference>
<dbReference type="Pfam" id="PF03537">
    <property type="entry name" value="Glyco_hydro_114"/>
    <property type="match status" value="1"/>
</dbReference>
<dbReference type="InterPro" id="IPR013785">
    <property type="entry name" value="Aldolase_TIM"/>
</dbReference>
<name>A0ABP4ZC24_9MICO</name>
<dbReference type="InterPro" id="IPR017853">
    <property type="entry name" value="GH"/>
</dbReference>
<protein>
    <submittedName>
        <fullName evidence="3">Endo alpha-1,4 polygalactosaminidase</fullName>
    </submittedName>
</protein>
<dbReference type="PANTHER" id="PTHR35273">
    <property type="entry name" value="ALPHA-1,4 POLYGALACTOSAMINIDASE, PUTATIVE (AFU_ORTHOLOGUE AFUA_3G07890)-RELATED"/>
    <property type="match status" value="1"/>
</dbReference>
<organism evidence="3 4">
    <name type="scientific">Agromyces salentinus</name>
    <dbReference type="NCBI Taxonomy" id="269421"/>
    <lineage>
        <taxon>Bacteria</taxon>
        <taxon>Bacillati</taxon>
        <taxon>Actinomycetota</taxon>
        <taxon>Actinomycetes</taxon>
        <taxon>Micrococcales</taxon>
        <taxon>Microbacteriaceae</taxon>
        <taxon>Agromyces</taxon>
    </lineage>
</organism>
<dbReference type="RefSeq" id="WP_157428879.1">
    <property type="nucleotide sequence ID" value="NZ_BAAANK010000010.1"/>
</dbReference>
<proteinExistence type="predicted"/>
<dbReference type="SUPFAM" id="SSF51445">
    <property type="entry name" value="(Trans)glycosidases"/>
    <property type="match status" value="1"/>
</dbReference>
<dbReference type="Gene3D" id="3.20.20.70">
    <property type="entry name" value="Aldolase class I"/>
    <property type="match status" value="1"/>
</dbReference>
<gene>
    <name evidence="3" type="ORF">GCM10009750_33510</name>
</gene>
<keyword evidence="4" id="KW-1185">Reference proteome</keyword>
<dbReference type="InterPro" id="IPR004352">
    <property type="entry name" value="GH114_TIM-barrel"/>
</dbReference>
<feature type="signal peptide" evidence="1">
    <location>
        <begin position="1"/>
        <end position="24"/>
    </location>
</feature>
<feature type="chain" id="PRO_5046099265" evidence="1">
    <location>
        <begin position="25"/>
        <end position="289"/>
    </location>
</feature>
<dbReference type="PANTHER" id="PTHR35273:SF2">
    <property type="entry name" value="ALPHA-GALACTOSIDASE"/>
    <property type="match status" value="1"/>
</dbReference>
<feature type="domain" description="Glycoside-hydrolase family GH114 TIM-barrel" evidence="2">
    <location>
        <begin position="48"/>
        <end position="276"/>
    </location>
</feature>
<keyword evidence="1" id="KW-0732">Signal</keyword>
<evidence type="ECO:0000259" key="2">
    <source>
        <dbReference type="Pfam" id="PF03537"/>
    </source>
</evidence>